<dbReference type="PANTHER" id="PTHR43877:SF1">
    <property type="entry name" value="ACETYLTRANSFERASE"/>
    <property type="match status" value="1"/>
</dbReference>
<dbReference type="PROSITE" id="PS51186">
    <property type="entry name" value="GNAT"/>
    <property type="match status" value="1"/>
</dbReference>
<dbReference type="OrthoDB" id="2135706at2"/>
<dbReference type="PANTHER" id="PTHR43877">
    <property type="entry name" value="AMINOALKYLPHOSPHONATE N-ACETYLTRANSFERASE-RELATED-RELATED"/>
    <property type="match status" value="1"/>
</dbReference>
<dbReference type="EMBL" id="LAJE02000082">
    <property type="protein sequence ID" value="OEO32221.1"/>
    <property type="molecule type" value="Genomic_DNA"/>
</dbReference>
<accession>A0A1E5XUF4</accession>
<dbReference type="InterPro" id="IPR016181">
    <property type="entry name" value="Acyl_CoA_acyltransferase"/>
</dbReference>
<reference evidence="4 5" key="1">
    <citation type="journal article" date="2015" name="Genome Announc.">
        <title>Genome Assemblies of Three Soil-Associated Devosia species: D. insulae, D. limi, and D. soli.</title>
        <authorList>
            <person name="Hassan Y.I."/>
            <person name="Lepp D."/>
            <person name="Zhou T."/>
        </authorList>
    </citation>
    <scope>NUCLEOTIDE SEQUENCE [LARGE SCALE GENOMIC DNA]</scope>
    <source>
        <strain evidence="4 5">DS-56</strain>
    </source>
</reference>
<dbReference type="Gene3D" id="3.40.630.30">
    <property type="match status" value="1"/>
</dbReference>
<dbReference type="InterPro" id="IPR000182">
    <property type="entry name" value="GNAT_dom"/>
</dbReference>
<proteinExistence type="predicted"/>
<sequence length="169" mass="18097">MNVASPLVIRPARLGDALAIAALHHVAVHQLAAPFYPHDVLAHWSPSVTLTSAERRYRETQEDGGLTLVAEQNGTLVGFGVVVPEAGEISACYVAPEAARRGIGRALLKAMEAAVSAHGVHELNVRASLNAKSFYSAFGYHVSGRGEYRFEDGTVMVVAFMRKDCSPVV</sequence>
<comment type="caution">
    <text evidence="4">The sequence shown here is derived from an EMBL/GenBank/DDBJ whole genome shotgun (WGS) entry which is preliminary data.</text>
</comment>
<dbReference type="AlphaFoldDB" id="A0A1E5XUF4"/>
<evidence type="ECO:0000256" key="2">
    <source>
        <dbReference type="ARBA" id="ARBA00023315"/>
    </source>
</evidence>
<feature type="domain" description="N-acetyltransferase" evidence="3">
    <location>
        <begin position="7"/>
        <end position="166"/>
    </location>
</feature>
<dbReference type="GO" id="GO:0016747">
    <property type="term" value="F:acyltransferase activity, transferring groups other than amino-acyl groups"/>
    <property type="evidence" value="ECO:0007669"/>
    <property type="project" value="InterPro"/>
</dbReference>
<organism evidence="4 5">
    <name type="scientific">Devosia insulae DS-56</name>
    <dbReference type="NCBI Taxonomy" id="1116389"/>
    <lineage>
        <taxon>Bacteria</taxon>
        <taxon>Pseudomonadati</taxon>
        <taxon>Pseudomonadota</taxon>
        <taxon>Alphaproteobacteria</taxon>
        <taxon>Hyphomicrobiales</taxon>
        <taxon>Devosiaceae</taxon>
        <taxon>Devosia</taxon>
    </lineage>
</organism>
<name>A0A1E5XUF4_9HYPH</name>
<gene>
    <name evidence="4" type="ORF">VW23_012630</name>
</gene>
<dbReference type="Pfam" id="PF13673">
    <property type="entry name" value="Acetyltransf_10"/>
    <property type="match status" value="1"/>
</dbReference>
<evidence type="ECO:0000313" key="5">
    <source>
        <dbReference type="Proteomes" id="UP000095463"/>
    </source>
</evidence>
<dbReference type="RefSeq" id="WP_069908621.1">
    <property type="nucleotide sequence ID" value="NZ_LAJE02000082.1"/>
</dbReference>
<evidence type="ECO:0000259" key="3">
    <source>
        <dbReference type="PROSITE" id="PS51186"/>
    </source>
</evidence>
<evidence type="ECO:0000313" key="4">
    <source>
        <dbReference type="EMBL" id="OEO32221.1"/>
    </source>
</evidence>
<dbReference type="InterPro" id="IPR050832">
    <property type="entry name" value="Bact_Acetyltransf"/>
</dbReference>
<protein>
    <recommendedName>
        <fullName evidence="3">N-acetyltransferase domain-containing protein</fullName>
    </recommendedName>
</protein>
<evidence type="ECO:0000256" key="1">
    <source>
        <dbReference type="ARBA" id="ARBA00022679"/>
    </source>
</evidence>
<keyword evidence="5" id="KW-1185">Reference proteome</keyword>
<dbReference type="SUPFAM" id="SSF55729">
    <property type="entry name" value="Acyl-CoA N-acyltransferases (Nat)"/>
    <property type="match status" value="1"/>
</dbReference>
<keyword evidence="2" id="KW-0012">Acyltransferase</keyword>
<dbReference type="Proteomes" id="UP000095463">
    <property type="component" value="Unassembled WGS sequence"/>
</dbReference>
<dbReference type="CDD" id="cd04301">
    <property type="entry name" value="NAT_SF"/>
    <property type="match status" value="1"/>
</dbReference>
<keyword evidence="1" id="KW-0808">Transferase</keyword>